<feature type="transmembrane region" description="Helical" evidence="2">
    <location>
        <begin position="184"/>
        <end position="202"/>
    </location>
</feature>
<evidence type="ECO:0000256" key="2">
    <source>
        <dbReference type="SAM" id="Phobius"/>
    </source>
</evidence>
<name>A0A8W7PKW5_ANOCL</name>
<protein>
    <submittedName>
        <fullName evidence="3">Uncharacterized protein</fullName>
    </submittedName>
</protein>
<evidence type="ECO:0000313" key="3">
    <source>
        <dbReference type="EnsemblMetazoa" id="ACOM033491-PA.1"/>
    </source>
</evidence>
<keyword evidence="2" id="KW-1133">Transmembrane helix</keyword>
<organism evidence="3">
    <name type="scientific">Anopheles coluzzii</name>
    <name type="common">African malaria mosquito</name>
    <dbReference type="NCBI Taxonomy" id="1518534"/>
    <lineage>
        <taxon>Eukaryota</taxon>
        <taxon>Metazoa</taxon>
        <taxon>Ecdysozoa</taxon>
        <taxon>Arthropoda</taxon>
        <taxon>Hexapoda</taxon>
        <taxon>Insecta</taxon>
        <taxon>Pterygota</taxon>
        <taxon>Neoptera</taxon>
        <taxon>Endopterygota</taxon>
        <taxon>Diptera</taxon>
        <taxon>Nematocera</taxon>
        <taxon>Culicoidea</taxon>
        <taxon>Culicidae</taxon>
        <taxon>Anophelinae</taxon>
        <taxon>Anopheles</taxon>
    </lineage>
</organism>
<sequence length="218" mass="22243">MNTHNTTTVNVAPSAPVVHINELLPLLHKPDEQVGGSVGFTPLVANVAGSNGAAILTGASSVSDSASEPVRVDPDAGAGSTGAPNVNVSLVANSNLAILNRLLSAHMGASGHGSEHGRNSGGSGSSSSSGGSSIPATKSVPTIANVRAIIICIGICNISSRRLPEVRLLPLFAGIEMMARARPAAAAVAVAVATAVAMLRQFRTRSEMPSRRTFRRRR</sequence>
<reference evidence="3" key="1">
    <citation type="submission" date="2022-08" db="UniProtKB">
        <authorList>
            <consortium name="EnsemblMetazoa"/>
        </authorList>
    </citation>
    <scope>IDENTIFICATION</scope>
</reference>
<proteinExistence type="predicted"/>
<dbReference type="VEuPathDB" id="VectorBase:ACON2_030543"/>
<keyword evidence="2" id="KW-0472">Membrane</keyword>
<feature type="region of interest" description="Disordered" evidence="1">
    <location>
        <begin position="109"/>
        <end position="137"/>
    </location>
</feature>
<dbReference type="Proteomes" id="UP000075882">
    <property type="component" value="Unassembled WGS sequence"/>
</dbReference>
<keyword evidence="2" id="KW-0812">Transmembrane</keyword>
<dbReference type="AlphaFoldDB" id="A0A8W7PKW5"/>
<accession>A0A8W7PKW5</accession>
<evidence type="ECO:0000256" key="1">
    <source>
        <dbReference type="SAM" id="MobiDB-lite"/>
    </source>
</evidence>
<dbReference type="EnsemblMetazoa" id="ACOM033491-RA">
    <property type="protein sequence ID" value="ACOM033491-PA.1"/>
    <property type="gene ID" value="ACOM033491"/>
</dbReference>